<feature type="binding site" evidence="10">
    <location>
        <position position="366"/>
    </location>
    <ligand>
        <name>thiamine diphosphate</name>
        <dbReference type="ChEBI" id="CHEBI:58937"/>
    </ligand>
</feature>
<dbReference type="InterPro" id="IPR033248">
    <property type="entry name" value="Transketolase_C"/>
</dbReference>
<keyword evidence="13" id="KW-1185">Reference proteome</keyword>
<dbReference type="PANTHER" id="PTHR43322:SF5">
    <property type="entry name" value="1-DEOXY-D-XYLULOSE-5-PHOSPHATE SYNTHASE, CHLOROPLASTIC"/>
    <property type="match status" value="1"/>
</dbReference>
<comment type="function">
    <text evidence="10">Catalyzes the acyloin condensation reaction between C atoms 2 and 3 of pyruvate and glyceraldehyde 3-phosphate to yield 1-deoxy-D-xylulose-5-phosphate (DXP).</text>
</comment>
<dbReference type="SUPFAM" id="SSF52518">
    <property type="entry name" value="Thiamin diphosphate-binding fold (THDP-binding)"/>
    <property type="match status" value="2"/>
</dbReference>
<dbReference type="OrthoDB" id="9803371at2"/>
<comment type="pathway">
    <text evidence="1 10">Metabolic intermediate biosynthesis; 1-deoxy-D-xylulose 5-phosphate biosynthesis; 1-deoxy-D-xylulose 5-phosphate from D-glyceraldehyde 3-phosphate and pyruvate: step 1/1.</text>
</comment>
<evidence type="ECO:0000256" key="7">
    <source>
        <dbReference type="ARBA" id="ARBA00022977"/>
    </source>
</evidence>
<evidence type="ECO:0000313" key="12">
    <source>
        <dbReference type="EMBL" id="EHQ88113.1"/>
    </source>
</evidence>
<keyword evidence="5 10" id="KW-0479">Metal-binding</keyword>
<dbReference type="Gene3D" id="3.40.50.970">
    <property type="match status" value="2"/>
</dbReference>
<feature type="binding site" evidence="10">
    <location>
        <begin position="114"/>
        <end position="116"/>
    </location>
    <ligand>
        <name>thiamine diphosphate</name>
        <dbReference type="ChEBI" id="CHEBI:58937"/>
    </ligand>
</feature>
<reference evidence="12 13" key="1">
    <citation type="submission" date="2011-11" db="EMBL/GenBank/DDBJ databases">
        <title>The Noncontiguous Finished genome of Desulfosporosinus youngiae DSM 17734.</title>
        <authorList>
            <consortium name="US DOE Joint Genome Institute (JGI-PGF)"/>
            <person name="Lucas S."/>
            <person name="Han J."/>
            <person name="Lapidus A."/>
            <person name="Cheng J.-F."/>
            <person name="Goodwin L."/>
            <person name="Pitluck S."/>
            <person name="Peters L."/>
            <person name="Ovchinnikova G."/>
            <person name="Lu M."/>
            <person name="Land M.L."/>
            <person name="Hauser L."/>
            <person name="Pester M."/>
            <person name="Spring S."/>
            <person name="Ollivier B."/>
            <person name="Rattei T."/>
            <person name="Klenk H.-P."/>
            <person name="Wagner M."/>
            <person name="Loy A."/>
            <person name="Woyke T.J."/>
        </authorList>
    </citation>
    <scope>NUCLEOTIDE SEQUENCE [LARGE SCALE GENOMIC DNA]</scope>
    <source>
        <strain evidence="12 13">DSM 17734</strain>
    </source>
</reference>
<dbReference type="NCBIfam" id="TIGR00204">
    <property type="entry name" value="dxs"/>
    <property type="match status" value="1"/>
</dbReference>
<feature type="binding site" evidence="10">
    <location>
        <position position="174"/>
    </location>
    <ligand>
        <name>thiamine diphosphate</name>
        <dbReference type="ChEBI" id="CHEBI:58937"/>
    </ligand>
</feature>
<dbReference type="HAMAP" id="MF_00315">
    <property type="entry name" value="DXP_synth"/>
    <property type="match status" value="1"/>
</dbReference>
<dbReference type="Proteomes" id="UP000005104">
    <property type="component" value="Chromosome"/>
</dbReference>
<comment type="catalytic activity">
    <reaction evidence="10">
        <text>D-glyceraldehyde 3-phosphate + pyruvate + H(+) = 1-deoxy-D-xylulose 5-phosphate + CO2</text>
        <dbReference type="Rhea" id="RHEA:12605"/>
        <dbReference type="ChEBI" id="CHEBI:15361"/>
        <dbReference type="ChEBI" id="CHEBI:15378"/>
        <dbReference type="ChEBI" id="CHEBI:16526"/>
        <dbReference type="ChEBI" id="CHEBI:57792"/>
        <dbReference type="ChEBI" id="CHEBI:59776"/>
        <dbReference type="EC" id="2.2.1.7"/>
    </reaction>
</comment>
<evidence type="ECO:0000256" key="1">
    <source>
        <dbReference type="ARBA" id="ARBA00004980"/>
    </source>
</evidence>
<dbReference type="PROSITE" id="PS00801">
    <property type="entry name" value="TRANSKETOLASE_1"/>
    <property type="match status" value="1"/>
</dbReference>
<evidence type="ECO:0000256" key="3">
    <source>
        <dbReference type="ARBA" id="ARBA00011738"/>
    </source>
</evidence>
<dbReference type="InterPro" id="IPR029061">
    <property type="entry name" value="THDP-binding"/>
</dbReference>
<evidence type="ECO:0000256" key="5">
    <source>
        <dbReference type="ARBA" id="ARBA00022723"/>
    </source>
</evidence>
<dbReference type="InterPro" id="IPR005477">
    <property type="entry name" value="Dxylulose-5-P_synthase"/>
</dbReference>
<dbReference type="GO" id="GO:0019288">
    <property type="term" value="P:isopentenyl diphosphate biosynthetic process, methylerythritol 4-phosphate pathway"/>
    <property type="evidence" value="ECO:0007669"/>
    <property type="project" value="TreeGrafter"/>
</dbReference>
<evidence type="ECO:0000256" key="9">
    <source>
        <dbReference type="ARBA" id="ARBA00023229"/>
    </source>
</evidence>
<dbReference type="NCBIfam" id="NF003933">
    <property type="entry name" value="PRK05444.2-2"/>
    <property type="match status" value="1"/>
</dbReference>
<dbReference type="UniPathway" id="UPA00064">
    <property type="reaction ID" value="UER00091"/>
</dbReference>
<dbReference type="GO" id="GO:0016114">
    <property type="term" value="P:terpenoid biosynthetic process"/>
    <property type="evidence" value="ECO:0007669"/>
    <property type="project" value="UniProtKB-UniRule"/>
</dbReference>
<dbReference type="InterPro" id="IPR009014">
    <property type="entry name" value="Transketo_C/PFOR_II"/>
</dbReference>
<dbReference type="Pfam" id="PF02780">
    <property type="entry name" value="Transketolase_C"/>
    <property type="match status" value="1"/>
</dbReference>
<name>H5XSL3_9FIRM</name>
<dbReference type="PANTHER" id="PTHR43322">
    <property type="entry name" value="1-D-DEOXYXYLULOSE 5-PHOSPHATE SYNTHASE-RELATED"/>
    <property type="match status" value="1"/>
</dbReference>
<keyword evidence="9 10" id="KW-0414">Isoprene biosynthesis</keyword>
<sequence length="634" mass="69188">MGLLEKIHGPRDLRTLNSSELKILAQEIRQEMIEVVSKNGGHLAPNLGVVELTLALHRVFDSPQDKIVWDVGHQTYVHKLITGRLSRFKTIRQYKGLSGFPKRGESPHDSFETGHSSTSISAAVGFAKARDVLQEKHHVVAVIGDGAMTGGMAYEALNHAGHSETNVIVVLNDNEMSISPNVGAMSTYLNRLRTDPMYDKRKEDLEYLLKRIPGIGNQVAKLASKAKDSLKYLLVPGLLFEELGFTYLGPIDGHDQALVEEVLEQAKNKKCPVLVHVVTRKGKGYKPAEENPDIFHGIGPFDAETGKVTKKPAPPTYTAVFGDTLCKLARENSQIVAITAAMAGGTGLNKFAGEFPERFFDVGIAEQHAITFAAGLAFGGLKPVVAIYSSFYQRAYDQVLHDVCLQNANVVLAIDRAGVVGDDGPTHHGVFDISFLRIIPNLVFMAPKDENELRHMLYTAIKHNGPVALRYPRSAGQGVVLDERLAEIPIGKAEVMRDGRDITLIGVGLTVHTCLLAAQELRHLGVDAAVINLRYINPLDRNVLSHYARLTKKIITVEDHSLKGGMGSAILEFLEEEGINGVAVERLGYPGFVDQGPIPQLFMAHGLSVKGIVKAVERLKPFRRVAPSQDGSAS</sequence>
<dbReference type="PROSITE" id="PS00802">
    <property type="entry name" value="TRANSKETOLASE_2"/>
    <property type="match status" value="1"/>
</dbReference>
<dbReference type="InterPro" id="IPR049557">
    <property type="entry name" value="Transketolase_CS"/>
</dbReference>
<accession>H5XSL3</accession>
<feature type="binding site" evidence="10">
    <location>
        <position position="285"/>
    </location>
    <ligand>
        <name>thiamine diphosphate</name>
        <dbReference type="ChEBI" id="CHEBI:58937"/>
    </ligand>
</feature>
<dbReference type="HOGENOM" id="CLU_009227_1_4_9"/>
<evidence type="ECO:0000256" key="10">
    <source>
        <dbReference type="HAMAP-Rule" id="MF_00315"/>
    </source>
</evidence>
<dbReference type="GO" id="GO:0005829">
    <property type="term" value="C:cytosol"/>
    <property type="evidence" value="ECO:0007669"/>
    <property type="project" value="TreeGrafter"/>
</dbReference>
<comment type="similarity">
    <text evidence="2 10">Belongs to the transketolase family. DXPS subfamily.</text>
</comment>
<dbReference type="eggNOG" id="COG1154">
    <property type="taxonomic scope" value="Bacteria"/>
</dbReference>
<dbReference type="EC" id="2.2.1.7" evidence="10"/>
<evidence type="ECO:0000259" key="11">
    <source>
        <dbReference type="SMART" id="SM00861"/>
    </source>
</evidence>
<keyword evidence="8 10" id="KW-0786">Thiamine pyrophosphate</keyword>
<evidence type="ECO:0000256" key="2">
    <source>
        <dbReference type="ARBA" id="ARBA00011081"/>
    </source>
</evidence>
<comment type="cofactor">
    <cofactor evidence="10">
        <name>Mg(2+)</name>
        <dbReference type="ChEBI" id="CHEBI:18420"/>
    </cofactor>
    <text evidence="10">Binds 1 Mg(2+) ion per subunit.</text>
</comment>
<comment type="cofactor">
    <cofactor evidence="10">
        <name>thiamine diphosphate</name>
        <dbReference type="ChEBI" id="CHEBI:58937"/>
    </cofactor>
    <text evidence="10">Binds 1 thiamine pyrophosphate per subunit.</text>
</comment>
<dbReference type="Pfam" id="PF02779">
    <property type="entry name" value="Transket_pyr"/>
    <property type="match status" value="1"/>
</dbReference>
<dbReference type="SUPFAM" id="SSF52922">
    <property type="entry name" value="TK C-terminal domain-like"/>
    <property type="match status" value="1"/>
</dbReference>
<dbReference type="GO" id="GO:0030976">
    <property type="term" value="F:thiamine pyrophosphate binding"/>
    <property type="evidence" value="ECO:0007669"/>
    <property type="project" value="UniProtKB-UniRule"/>
</dbReference>
<protein>
    <recommendedName>
        <fullName evidence="10">1-deoxy-D-xylulose-5-phosphate synthase</fullName>
        <ecNumber evidence="10">2.2.1.7</ecNumber>
    </recommendedName>
    <alternativeName>
        <fullName evidence="10">1-deoxyxylulose-5-phosphate synthase</fullName>
        <shortName evidence="10">DXP synthase</shortName>
        <shortName evidence="10">DXPS</shortName>
    </alternativeName>
</protein>
<keyword evidence="7 10" id="KW-0784">Thiamine biosynthesis</keyword>
<dbReference type="STRING" id="768710.DesyoDRAFT_0941"/>
<dbReference type="GO" id="GO:0000287">
    <property type="term" value="F:magnesium ion binding"/>
    <property type="evidence" value="ECO:0007669"/>
    <property type="project" value="UniProtKB-UniRule"/>
</dbReference>
<dbReference type="GO" id="GO:0009228">
    <property type="term" value="P:thiamine biosynthetic process"/>
    <property type="evidence" value="ECO:0007669"/>
    <property type="project" value="UniProtKB-UniRule"/>
</dbReference>
<feature type="domain" description="Transketolase-like pyrimidine-binding" evidence="11">
    <location>
        <begin position="315"/>
        <end position="479"/>
    </location>
</feature>
<proteinExistence type="inferred from homology"/>
<keyword evidence="6 10" id="KW-0460">Magnesium</keyword>
<feature type="binding site" evidence="10">
    <location>
        <position position="73"/>
    </location>
    <ligand>
        <name>thiamine diphosphate</name>
        <dbReference type="ChEBI" id="CHEBI:58937"/>
    </ligand>
</feature>
<dbReference type="RefSeq" id="WP_007780044.1">
    <property type="nucleotide sequence ID" value="NZ_CM001441.1"/>
</dbReference>
<evidence type="ECO:0000256" key="8">
    <source>
        <dbReference type="ARBA" id="ARBA00023052"/>
    </source>
</evidence>
<feature type="binding site" evidence="10">
    <location>
        <position position="145"/>
    </location>
    <ligand>
        <name>Mg(2+)</name>
        <dbReference type="ChEBI" id="CHEBI:18420"/>
    </ligand>
</feature>
<dbReference type="GO" id="GO:0008661">
    <property type="term" value="F:1-deoxy-D-xylulose-5-phosphate synthase activity"/>
    <property type="evidence" value="ECO:0007669"/>
    <property type="project" value="UniProtKB-UniRule"/>
</dbReference>
<evidence type="ECO:0000313" key="13">
    <source>
        <dbReference type="Proteomes" id="UP000005104"/>
    </source>
</evidence>
<dbReference type="EMBL" id="CM001441">
    <property type="protein sequence ID" value="EHQ88113.1"/>
    <property type="molecule type" value="Genomic_DNA"/>
</dbReference>
<dbReference type="Pfam" id="PF13292">
    <property type="entry name" value="DXP_synthase_N"/>
    <property type="match status" value="1"/>
</dbReference>
<evidence type="ECO:0000256" key="4">
    <source>
        <dbReference type="ARBA" id="ARBA00022679"/>
    </source>
</evidence>
<keyword evidence="4 10" id="KW-0808">Transferase</keyword>
<evidence type="ECO:0000256" key="6">
    <source>
        <dbReference type="ARBA" id="ARBA00022842"/>
    </source>
</evidence>
<dbReference type="AlphaFoldDB" id="H5XSL3"/>
<dbReference type="FunFam" id="3.40.50.970:FF:000005">
    <property type="entry name" value="1-deoxy-D-xylulose-5-phosphate synthase"/>
    <property type="match status" value="1"/>
</dbReference>
<dbReference type="InterPro" id="IPR005475">
    <property type="entry name" value="Transketolase-like_Pyr-bd"/>
</dbReference>
<feature type="binding site" evidence="10">
    <location>
        <position position="174"/>
    </location>
    <ligand>
        <name>Mg(2+)</name>
        <dbReference type="ChEBI" id="CHEBI:18420"/>
    </ligand>
</feature>
<organism evidence="12 13">
    <name type="scientific">Desulfosporosinus youngiae DSM 17734</name>
    <dbReference type="NCBI Taxonomy" id="768710"/>
    <lineage>
        <taxon>Bacteria</taxon>
        <taxon>Bacillati</taxon>
        <taxon>Bacillota</taxon>
        <taxon>Clostridia</taxon>
        <taxon>Eubacteriales</taxon>
        <taxon>Desulfitobacteriaceae</taxon>
        <taxon>Desulfosporosinus</taxon>
    </lineage>
</organism>
<dbReference type="CDD" id="cd07033">
    <property type="entry name" value="TPP_PYR_DXS_TK_like"/>
    <property type="match status" value="1"/>
</dbReference>
<dbReference type="InterPro" id="IPR020826">
    <property type="entry name" value="Transketolase_BS"/>
</dbReference>
<feature type="binding site" evidence="10">
    <location>
        <begin position="146"/>
        <end position="147"/>
    </location>
    <ligand>
        <name>thiamine diphosphate</name>
        <dbReference type="ChEBI" id="CHEBI:58937"/>
    </ligand>
</feature>
<dbReference type="SMART" id="SM00861">
    <property type="entry name" value="Transket_pyr"/>
    <property type="match status" value="1"/>
</dbReference>
<dbReference type="Gene3D" id="3.40.50.920">
    <property type="match status" value="1"/>
</dbReference>
<dbReference type="CDD" id="cd02007">
    <property type="entry name" value="TPP_DXS"/>
    <property type="match status" value="1"/>
</dbReference>
<gene>
    <name evidence="10" type="primary">dxs</name>
    <name evidence="12" type="ORF">DesyoDRAFT_0941</name>
</gene>
<comment type="subunit">
    <text evidence="3 10">Homodimer.</text>
</comment>